<feature type="compositionally biased region" description="Low complexity" evidence="8">
    <location>
        <begin position="523"/>
        <end position="555"/>
    </location>
</feature>
<feature type="region of interest" description="Disordered" evidence="8">
    <location>
        <begin position="515"/>
        <end position="579"/>
    </location>
</feature>
<dbReference type="PROSITE" id="PS51352">
    <property type="entry name" value="THIOREDOXIN_2"/>
    <property type="match status" value="1"/>
</dbReference>
<feature type="region of interest" description="Disordered" evidence="8">
    <location>
        <begin position="603"/>
        <end position="679"/>
    </location>
</feature>
<dbReference type="CDD" id="cd03016">
    <property type="entry name" value="PRX_1cys"/>
    <property type="match status" value="1"/>
</dbReference>
<dbReference type="GO" id="GO:0045454">
    <property type="term" value="P:cell redox homeostasis"/>
    <property type="evidence" value="ECO:0007669"/>
    <property type="project" value="TreeGrafter"/>
</dbReference>
<dbReference type="Gene3D" id="3.40.30.10">
    <property type="entry name" value="Glutaredoxin"/>
    <property type="match status" value="1"/>
</dbReference>
<feature type="compositionally biased region" description="Low complexity" evidence="8">
    <location>
        <begin position="1438"/>
        <end position="1456"/>
    </location>
</feature>
<evidence type="ECO:0000256" key="5">
    <source>
        <dbReference type="ARBA" id="ARBA00023002"/>
    </source>
</evidence>
<organism evidence="10 11">
    <name type="scientific">Trichophyton rubrum</name>
    <name type="common">Athlete's foot fungus</name>
    <name type="synonym">Epidermophyton rubrum</name>
    <dbReference type="NCBI Taxonomy" id="5551"/>
    <lineage>
        <taxon>Eukaryota</taxon>
        <taxon>Fungi</taxon>
        <taxon>Dikarya</taxon>
        <taxon>Ascomycota</taxon>
        <taxon>Pezizomycotina</taxon>
        <taxon>Eurotiomycetes</taxon>
        <taxon>Eurotiomycetidae</taxon>
        <taxon>Onygenales</taxon>
        <taxon>Arthrodermataceae</taxon>
        <taxon>Trichophyton</taxon>
    </lineage>
</organism>
<dbReference type="InterPro" id="IPR036249">
    <property type="entry name" value="Thioredoxin-like_sf"/>
</dbReference>
<feature type="compositionally biased region" description="Polar residues" evidence="8">
    <location>
        <begin position="603"/>
        <end position="615"/>
    </location>
</feature>
<protein>
    <recommendedName>
        <fullName evidence="9">Thioredoxin domain-containing protein</fullName>
    </recommendedName>
</protein>
<dbReference type="GO" id="GO:0005739">
    <property type="term" value="C:mitochondrion"/>
    <property type="evidence" value="ECO:0007669"/>
    <property type="project" value="TreeGrafter"/>
</dbReference>
<feature type="region of interest" description="Disordered" evidence="8">
    <location>
        <begin position="458"/>
        <end position="485"/>
    </location>
</feature>
<feature type="compositionally biased region" description="Low complexity" evidence="8">
    <location>
        <begin position="293"/>
        <end position="304"/>
    </location>
</feature>
<dbReference type="GO" id="GO:0005829">
    <property type="term" value="C:cytosol"/>
    <property type="evidence" value="ECO:0007669"/>
    <property type="project" value="TreeGrafter"/>
</dbReference>
<keyword evidence="1" id="KW-0880">Kelch repeat</keyword>
<feature type="compositionally biased region" description="Low complexity" evidence="8">
    <location>
        <begin position="397"/>
        <end position="416"/>
    </location>
</feature>
<dbReference type="InterPro" id="IPR015915">
    <property type="entry name" value="Kelch-typ_b-propeller"/>
</dbReference>
<feature type="compositionally biased region" description="Low complexity" evidence="8">
    <location>
        <begin position="642"/>
        <end position="665"/>
    </location>
</feature>
<keyword evidence="2" id="KW-0575">Peroxidase</keyword>
<evidence type="ECO:0000313" key="11">
    <source>
        <dbReference type="Proteomes" id="UP000243015"/>
    </source>
</evidence>
<dbReference type="FunFam" id="3.40.30.10:FF:000011">
    <property type="entry name" value="Peroxiredoxin PRX1"/>
    <property type="match status" value="1"/>
</dbReference>
<gene>
    <name evidence="10" type="ORF">A7C99_4865</name>
</gene>
<dbReference type="SUPFAM" id="SSF52833">
    <property type="entry name" value="Thioredoxin-like"/>
    <property type="match status" value="1"/>
</dbReference>
<dbReference type="Pfam" id="PF24681">
    <property type="entry name" value="Kelch_KLHDC2_KLHL20_DRC7"/>
    <property type="match status" value="1"/>
</dbReference>
<feature type="region of interest" description="Disordered" evidence="8">
    <location>
        <begin position="356"/>
        <end position="416"/>
    </location>
</feature>
<comment type="caution">
    <text evidence="10">The sequence shown here is derived from an EMBL/GenBank/DDBJ whole genome shotgun (WGS) entry which is preliminary data.</text>
</comment>
<dbReference type="Pfam" id="PF00578">
    <property type="entry name" value="AhpC-TSA"/>
    <property type="match status" value="1"/>
</dbReference>
<evidence type="ECO:0000256" key="2">
    <source>
        <dbReference type="ARBA" id="ARBA00022559"/>
    </source>
</evidence>
<feature type="region of interest" description="Disordered" evidence="8">
    <location>
        <begin position="1392"/>
        <end position="1499"/>
    </location>
</feature>
<dbReference type="InterPro" id="IPR013766">
    <property type="entry name" value="Thioredoxin_domain"/>
</dbReference>
<feature type="compositionally biased region" description="Low complexity" evidence="8">
    <location>
        <begin position="616"/>
        <end position="628"/>
    </location>
</feature>
<feature type="compositionally biased region" description="Low complexity" evidence="8">
    <location>
        <begin position="357"/>
        <end position="391"/>
    </location>
</feature>
<evidence type="ECO:0000259" key="9">
    <source>
        <dbReference type="PROSITE" id="PS51352"/>
    </source>
</evidence>
<keyword evidence="6" id="KW-0676">Redox-active center</keyword>
<dbReference type="PANTHER" id="PTHR43503:SF2">
    <property type="entry name" value="NEGATIVE REGULATOR OF SPORULATION MDS3-RELATED"/>
    <property type="match status" value="1"/>
</dbReference>
<feature type="region of interest" description="Disordered" evidence="8">
    <location>
        <begin position="1241"/>
        <end position="1270"/>
    </location>
</feature>
<proteinExistence type="inferred from homology"/>
<keyword evidence="5" id="KW-0560">Oxidoreductase</keyword>
<evidence type="ECO:0000256" key="1">
    <source>
        <dbReference type="ARBA" id="ARBA00022441"/>
    </source>
</evidence>
<dbReference type="VEuPathDB" id="FungiDB:TERG_05504"/>
<evidence type="ECO:0000313" key="10">
    <source>
        <dbReference type="EMBL" id="OAL64207.1"/>
    </source>
</evidence>
<evidence type="ECO:0000256" key="4">
    <source>
        <dbReference type="ARBA" id="ARBA00022862"/>
    </source>
</evidence>
<comment type="similarity">
    <text evidence="7">Belongs to the peroxiredoxin family. Prx6 subfamily.</text>
</comment>
<feature type="compositionally biased region" description="Polar residues" evidence="8">
    <location>
        <begin position="1457"/>
        <end position="1493"/>
    </location>
</feature>
<name>A0A178EYB2_TRIRU</name>
<dbReference type="Gene3D" id="2.120.10.80">
    <property type="entry name" value="Kelch-type beta propeller"/>
    <property type="match status" value="1"/>
</dbReference>
<dbReference type="VEuPathDB" id="FungiDB:TERG_05503"/>
<dbReference type="InterPro" id="IPR019479">
    <property type="entry name" value="Peroxiredoxin_C"/>
</dbReference>
<dbReference type="Proteomes" id="UP000243015">
    <property type="component" value="Unassembled WGS sequence"/>
</dbReference>
<keyword evidence="3" id="KW-0677">Repeat</keyword>
<feature type="region of interest" description="Disordered" evidence="8">
    <location>
        <begin position="284"/>
        <end position="309"/>
    </location>
</feature>
<dbReference type="InterPro" id="IPR045020">
    <property type="entry name" value="PRX_1cys"/>
</dbReference>
<reference evidence="10 11" key="1">
    <citation type="submission" date="2016-05" db="EMBL/GenBank/DDBJ databases">
        <title>Genome sequencing of Trichophyton rubrum CMCC(F)T1i isolated from hair.</title>
        <authorList>
            <person name="Zhan P."/>
            <person name="Tao Y."/>
            <person name="Liu W."/>
        </authorList>
    </citation>
    <scope>NUCLEOTIDE SEQUENCE [LARGE SCALE GENOMIC DNA]</scope>
    <source>
        <strain evidence="11">CMCC(F)T1i</strain>
    </source>
</reference>
<sequence length="1570" mass="168950">MAERSAPLRLGSTAPDFTAITTKGEINFHEFIGDNYVILFSHPDDFTPTCTTELGAFAKLEPEFTKRGVKLIGLSANGIGSHHDWIKDIDEVNGCSLQFPIIADADRKVSYLYDMIDYQDTTNVDEKGMAMTIRSVFIIDPKKKIRLIMSYPATTGRNTAEVLRCVDALQTTDRNTVNTAINWQKGDDVIVPPFVSTQDASKKFGQVREVKPYLRYVTLKEDSRMRQASHLQRQFQRRRNFKFKFNVDRNDKQRTTPAPASSQRIARQRRHLAGVIRIIVESNSLPATPGPPGVSDSPGVPGRPLGSPTCAPQTNVHGYVCQAHLTLWEFDWYGTGETAGRVRVILSRLLEVRYEQSSSPLGSRSSSASGSGSGAGPRLSLFNANTSTTPGAPAPASPNVSPYSHSHSHSLSNSRSSRFASVKRYLRSGSDLVRSRSRSKSKSRNEFVLSVDETVSLTTPATGETPGLARSTTGEARLRSSTLPASQSWFRADSSPEVLHSILLDDRYASLPLPTPPLPFPRPRGSSLSRQQTVPVSTPLSASTPASALATSIPLPLSPPLSPTTEQTPPPTPASPYGRSQEHLLASPLLPALSNLAHPPTSILSRLSESEPPNFSSMASIRRPSSSRGGDSAGNQTTITGSSLPMHSHSQSQSQSQPQQQQQTQNGTSATAGPTNLSGLVCNVHRTTGREPHALVGATTTILGDKLYVFGGRLLSRARPELTSDLYELDLIKRHWTKIHPTGDVPPPRYFHSMCPLGDTKLVCYGGMSPRSAVAGHPPTNVSSSHSAGQEAQPEVVVMSDVHIYDVVTRTWTHINTANTPQGRYAHCATILPSSAPFVSANAPMTAIHNNPSTSASNPHQGSIGVEIDGYGGAEMVVVGGQDSSNHYIEQISVFNLRSLKWTATSPLGRSCGAYRSVVVPLAGMSVNDLGAERTDKDIANVSNSHDAAGMPGSSMLIYSNYNFLDVKLELQARLPDGKLVEKAMDTSVSPPGLRFPNGGVINGHFVVSGTYLTVSKQEYALWALDLKTMTWGRIDAGGSIFSSGSWNRGIIWNRRSTFVILGHRKRNLVEDYNHRRINFSHICMVELEAFGLYENPRRAAPTSGYMSVSAPPLRPALQPKFSIQCSGGRPLSAAAEKLGLMAQACTELADMDLLTIGGERIPVSSHVLSRRWGPYFVQLLCEATTVAGDSINDAATLRQPNTALNSRNSTITITPSLSTASQYSTATTLVNTISNNSNNTSMGGTINNVNSHKDTGGRPPGSSSSASSCLSRASHLDIPSAHSLPPAVRPRTLYLPHTYLTIQLLVHYLYTSSLPPVGSALCTPQILCSLLQLARPYQVDGLLEATVERLHQVLDGRNAAAVFNAAAMAAGGGRGTNLALAFDGTMDSLHDTHSRSYSHSHSRSQSSVADYRRPSTAADGISSFNSSDAESIDRPNTASSTASVSSGTAGRSSSSQRPANLRINTNFSNGRSRAESAENTSIPNSASTNNSSGGLGYPEAELAQHDQRGRMRVSREVWTANISSVVGLQKRGLRGLMEGRRMRERGASTTDTQDQNTGVIPVKMGLGIS</sequence>
<keyword evidence="4" id="KW-0049">Antioxidant</keyword>
<dbReference type="InterPro" id="IPR000866">
    <property type="entry name" value="AhpC/TSA"/>
</dbReference>
<dbReference type="Gene3D" id="3.30.1020.10">
    <property type="entry name" value="Antioxidant, Horf6, Chain A, domain2"/>
    <property type="match status" value="1"/>
</dbReference>
<dbReference type="GO" id="GO:0051920">
    <property type="term" value="F:peroxiredoxin activity"/>
    <property type="evidence" value="ECO:0007669"/>
    <property type="project" value="InterPro"/>
</dbReference>
<feature type="compositionally biased region" description="Polar residues" evidence="8">
    <location>
        <begin position="470"/>
        <end position="485"/>
    </location>
</feature>
<feature type="compositionally biased region" description="Pro residues" evidence="8">
    <location>
        <begin position="556"/>
        <end position="574"/>
    </location>
</feature>
<dbReference type="FunFam" id="3.30.710.10:FF:000142">
    <property type="entry name" value="Regulatory protein ral2, variant"/>
    <property type="match status" value="1"/>
</dbReference>
<evidence type="ECO:0000256" key="7">
    <source>
        <dbReference type="ARBA" id="ARBA00025719"/>
    </source>
</evidence>
<feature type="compositionally biased region" description="Polar residues" evidence="8">
    <location>
        <begin position="666"/>
        <end position="678"/>
    </location>
</feature>
<dbReference type="PANTHER" id="PTHR43503">
    <property type="entry name" value="MCG48959-RELATED"/>
    <property type="match status" value="1"/>
</dbReference>
<dbReference type="SUPFAM" id="SSF117281">
    <property type="entry name" value="Kelch motif"/>
    <property type="match status" value="1"/>
</dbReference>
<dbReference type="Gene3D" id="3.30.710.10">
    <property type="entry name" value="Potassium Channel Kv1.1, Chain A"/>
    <property type="match status" value="1"/>
</dbReference>
<dbReference type="Pfam" id="PF10417">
    <property type="entry name" value="1-cysPrx_C"/>
    <property type="match status" value="1"/>
</dbReference>
<accession>A0A178EYB2</accession>
<evidence type="ECO:0000256" key="8">
    <source>
        <dbReference type="SAM" id="MobiDB-lite"/>
    </source>
</evidence>
<feature type="domain" description="Thioredoxin" evidence="9">
    <location>
        <begin position="8"/>
        <end position="171"/>
    </location>
</feature>
<evidence type="ECO:0000256" key="3">
    <source>
        <dbReference type="ARBA" id="ARBA00022737"/>
    </source>
</evidence>
<dbReference type="InterPro" id="IPR011333">
    <property type="entry name" value="SKP1/BTB/POZ_sf"/>
</dbReference>
<evidence type="ECO:0000256" key="6">
    <source>
        <dbReference type="ARBA" id="ARBA00023284"/>
    </source>
</evidence>
<dbReference type="EMBL" id="LHPM01000017">
    <property type="protein sequence ID" value="OAL64207.1"/>
    <property type="molecule type" value="Genomic_DNA"/>
</dbReference>